<reference evidence="2 3" key="1">
    <citation type="journal article" date="2024" name="G3 (Bethesda)">
        <title>Genome assembly of Hibiscus sabdariffa L. provides insights into metabolisms of medicinal natural products.</title>
        <authorList>
            <person name="Kim T."/>
        </authorList>
    </citation>
    <scope>NUCLEOTIDE SEQUENCE [LARGE SCALE GENOMIC DNA]</scope>
    <source>
        <strain evidence="2">TK-2024</strain>
        <tissue evidence="2">Old leaves</tissue>
    </source>
</reference>
<proteinExistence type="predicted"/>
<name>A0ABR2DSF2_9ROSI</name>
<feature type="region of interest" description="Disordered" evidence="1">
    <location>
        <begin position="25"/>
        <end position="60"/>
    </location>
</feature>
<evidence type="ECO:0000256" key="1">
    <source>
        <dbReference type="SAM" id="MobiDB-lite"/>
    </source>
</evidence>
<sequence length="285" mass="30845">MKQAGSNYTEIHQVFTPAEEIRVVLDEGGPGPASHGDDVVATRSKSKPKSGSDGGEGGDGEDPKKIVFMLFCLSSFLNFLQALQEAWPSIISIAMASSSTQKFDTLLSNTRYPSSRRTPSFSSSSSSSSSATLSSSIGSSYFQDDSPLSPVAPLRFSGVPFSWESLPGIPKKLQNHKEKESIKLPPPATSPTSRKNILGNLLARKKTSSTAAAESFRKDPFLRALVECSRDEDESKVWRAAGAKVTRSMSERLGLINLCCKRNCSVSESIVYLPRPRASCRRTAN</sequence>
<keyword evidence="3" id="KW-1185">Reference proteome</keyword>
<comment type="caution">
    <text evidence="2">The sequence shown here is derived from an EMBL/GenBank/DDBJ whole genome shotgun (WGS) entry which is preliminary data.</text>
</comment>
<feature type="region of interest" description="Disordered" evidence="1">
    <location>
        <begin position="110"/>
        <end position="130"/>
    </location>
</feature>
<organism evidence="2 3">
    <name type="scientific">Hibiscus sabdariffa</name>
    <name type="common">roselle</name>
    <dbReference type="NCBI Taxonomy" id="183260"/>
    <lineage>
        <taxon>Eukaryota</taxon>
        <taxon>Viridiplantae</taxon>
        <taxon>Streptophyta</taxon>
        <taxon>Embryophyta</taxon>
        <taxon>Tracheophyta</taxon>
        <taxon>Spermatophyta</taxon>
        <taxon>Magnoliopsida</taxon>
        <taxon>eudicotyledons</taxon>
        <taxon>Gunneridae</taxon>
        <taxon>Pentapetalae</taxon>
        <taxon>rosids</taxon>
        <taxon>malvids</taxon>
        <taxon>Malvales</taxon>
        <taxon>Malvaceae</taxon>
        <taxon>Malvoideae</taxon>
        <taxon>Hibiscus</taxon>
    </lineage>
</organism>
<gene>
    <name evidence="2" type="ORF">V6N12_026676</name>
</gene>
<protein>
    <submittedName>
        <fullName evidence="2">Uncharacterized protein</fullName>
    </submittedName>
</protein>
<dbReference type="EMBL" id="JBBPBM010000023">
    <property type="protein sequence ID" value="KAK8545859.1"/>
    <property type="molecule type" value="Genomic_DNA"/>
</dbReference>
<dbReference type="PANTHER" id="PTHR33696">
    <property type="entry name" value="T22J18.15-RELATED"/>
    <property type="match status" value="1"/>
</dbReference>
<accession>A0ABR2DSF2</accession>
<evidence type="ECO:0000313" key="2">
    <source>
        <dbReference type="EMBL" id="KAK8545859.1"/>
    </source>
</evidence>
<dbReference type="Proteomes" id="UP001472677">
    <property type="component" value="Unassembled WGS sequence"/>
</dbReference>
<evidence type="ECO:0000313" key="3">
    <source>
        <dbReference type="Proteomes" id="UP001472677"/>
    </source>
</evidence>
<dbReference type="PANTHER" id="PTHR33696:SF1">
    <property type="entry name" value="T22J18.15"/>
    <property type="match status" value="1"/>
</dbReference>
<feature type="region of interest" description="Disordered" evidence="1">
    <location>
        <begin position="174"/>
        <end position="195"/>
    </location>
</feature>